<organism evidence="2 3">
    <name type="scientific">Ancylobacter dichloromethanicus</name>
    <dbReference type="NCBI Taxonomy" id="518825"/>
    <lineage>
        <taxon>Bacteria</taxon>
        <taxon>Pseudomonadati</taxon>
        <taxon>Pseudomonadota</taxon>
        <taxon>Alphaproteobacteria</taxon>
        <taxon>Hyphomicrobiales</taxon>
        <taxon>Xanthobacteraceae</taxon>
        <taxon>Ancylobacter</taxon>
    </lineage>
</organism>
<dbReference type="EMBL" id="BSFJ01000018">
    <property type="protein sequence ID" value="GLK72737.1"/>
    <property type="molecule type" value="Genomic_DNA"/>
</dbReference>
<evidence type="ECO:0000313" key="2">
    <source>
        <dbReference type="EMBL" id="GLK72737.1"/>
    </source>
</evidence>
<reference evidence="2" key="2">
    <citation type="submission" date="2023-01" db="EMBL/GenBank/DDBJ databases">
        <authorList>
            <person name="Sun Q."/>
            <person name="Evtushenko L."/>
        </authorList>
    </citation>
    <scope>NUCLEOTIDE SEQUENCE</scope>
    <source>
        <strain evidence="2">VKM B-2484</strain>
    </source>
</reference>
<evidence type="ECO:0000313" key="3">
    <source>
        <dbReference type="Proteomes" id="UP001143370"/>
    </source>
</evidence>
<dbReference type="Proteomes" id="UP001143370">
    <property type="component" value="Unassembled WGS sequence"/>
</dbReference>
<proteinExistence type="predicted"/>
<protein>
    <submittedName>
        <fullName evidence="2">Uncharacterized protein</fullName>
    </submittedName>
</protein>
<feature type="region of interest" description="Disordered" evidence="1">
    <location>
        <begin position="43"/>
        <end position="62"/>
    </location>
</feature>
<sequence length="62" mass="6423">MLLLLHAFPTAGHIFRDLTPPPAVRLRPDPRVAEAMSAQLSGMAAGHGTGDAGAPTLPCHLV</sequence>
<comment type="caution">
    <text evidence="2">The sequence shown here is derived from an EMBL/GenBank/DDBJ whole genome shotgun (WGS) entry which is preliminary data.</text>
</comment>
<name>A0A9W6J8K0_9HYPH</name>
<evidence type="ECO:0000256" key="1">
    <source>
        <dbReference type="SAM" id="MobiDB-lite"/>
    </source>
</evidence>
<dbReference type="AlphaFoldDB" id="A0A9W6J8K0"/>
<accession>A0A9W6J8K0</accession>
<reference evidence="2" key="1">
    <citation type="journal article" date="2014" name="Int. J. Syst. Evol. Microbiol.">
        <title>Complete genome sequence of Corynebacterium casei LMG S-19264T (=DSM 44701T), isolated from a smear-ripened cheese.</title>
        <authorList>
            <consortium name="US DOE Joint Genome Institute (JGI-PGF)"/>
            <person name="Walter F."/>
            <person name="Albersmeier A."/>
            <person name="Kalinowski J."/>
            <person name="Ruckert C."/>
        </authorList>
    </citation>
    <scope>NUCLEOTIDE SEQUENCE</scope>
    <source>
        <strain evidence="2">VKM B-2484</strain>
    </source>
</reference>
<gene>
    <name evidence="2" type="ORF">GCM10017643_28530</name>
</gene>
<keyword evidence="3" id="KW-1185">Reference proteome</keyword>